<feature type="compositionally biased region" description="Polar residues" evidence="1">
    <location>
        <begin position="409"/>
        <end position="418"/>
    </location>
</feature>
<accession>A0A4P9XIC3</accession>
<dbReference type="EMBL" id="KZ993131">
    <property type="protein sequence ID" value="RKP05437.1"/>
    <property type="molecule type" value="Genomic_DNA"/>
</dbReference>
<sequence length="432" mass="48358">MPSVLVLGGAGFFGRWLVTYLVENYIAEDIRVLDRVIPECALLSDRCRRAFRDVDFQQCNLTVAGRSIACDGSTWDVVYNVACERRPEVSEHAYEENVCTLTSVCAAAAARAKVQLFIQVSTASVYANDQVYDHVDPNILSPLNLSARYFLRADQALLRMTGLNIVIMRPSVVYGPGDLQLLGKYTQMMVVGRVHRELRSPVYSYLPPERALNTVHVHDLARALWHVATWYRDSGRQGSEIFNVSDPGDSTNGSLWDLISRLFQVPVKYHLWFVSKIATSSSANRVTSEANNRVVPPWSRLLRQAGIQDAPLTPYFHRFHLAPPAVHVDATKLHVVTGFEYLVPRVTIAALKDMIREWQELRCWPLPDTSIVDAVDEDEEYNGRGSHSNMELPPTPTTARAVRISSYGSTTSASGDCSNNHDDLRDTTPAIH</sequence>
<dbReference type="AlphaFoldDB" id="A0A4P9XIC3"/>
<gene>
    <name evidence="3" type="ORF">THASP1DRAFT_19811</name>
</gene>
<evidence type="ECO:0000313" key="3">
    <source>
        <dbReference type="EMBL" id="RKP05437.1"/>
    </source>
</evidence>
<evidence type="ECO:0000313" key="4">
    <source>
        <dbReference type="Proteomes" id="UP000271241"/>
    </source>
</evidence>
<dbReference type="InterPro" id="IPR001509">
    <property type="entry name" value="Epimerase_deHydtase"/>
</dbReference>
<dbReference type="PANTHER" id="PTHR43245:SF11">
    <property type="entry name" value="LD23561P"/>
    <property type="match status" value="1"/>
</dbReference>
<evidence type="ECO:0000256" key="1">
    <source>
        <dbReference type="SAM" id="MobiDB-lite"/>
    </source>
</evidence>
<dbReference type="InterPro" id="IPR050177">
    <property type="entry name" value="Lipid_A_modif_metabolic_enz"/>
</dbReference>
<dbReference type="Pfam" id="PF01370">
    <property type="entry name" value="Epimerase"/>
    <property type="match status" value="1"/>
</dbReference>
<dbReference type="SUPFAM" id="SSF51735">
    <property type="entry name" value="NAD(P)-binding Rossmann-fold domains"/>
    <property type="match status" value="1"/>
</dbReference>
<dbReference type="OrthoDB" id="16464at2759"/>
<feature type="domain" description="NAD-dependent epimerase/dehydratase" evidence="2">
    <location>
        <begin position="4"/>
        <end position="244"/>
    </location>
</feature>
<dbReference type="InterPro" id="IPR036291">
    <property type="entry name" value="NAD(P)-bd_dom_sf"/>
</dbReference>
<proteinExistence type="predicted"/>
<dbReference type="Gene3D" id="3.40.50.720">
    <property type="entry name" value="NAD(P)-binding Rossmann-like Domain"/>
    <property type="match status" value="1"/>
</dbReference>
<protein>
    <recommendedName>
        <fullName evidence="2">NAD-dependent epimerase/dehydratase domain-containing protein</fullName>
    </recommendedName>
</protein>
<dbReference type="Proteomes" id="UP000271241">
    <property type="component" value="Unassembled WGS sequence"/>
</dbReference>
<reference evidence="4" key="1">
    <citation type="journal article" date="2018" name="Nat. Microbiol.">
        <title>Leveraging single-cell genomics to expand the fungal tree of life.</title>
        <authorList>
            <person name="Ahrendt S.R."/>
            <person name="Quandt C.A."/>
            <person name="Ciobanu D."/>
            <person name="Clum A."/>
            <person name="Salamov A."/>
            <person name="Andreopoulos B."/>
            <person name="Cheng J.F."/>
            <person name="Woyke T."/>
            <person name="Pelin A."/>
            <person name="Henrissat B."/>
            <person name="Reynolds N.K."/>
            <person name="Benny G.L."/>
            <person name="Smith M.E."/>
            <person name="James T.Y."/>
            <person name="Grigoriev I.V."/>
        </authorList>
    </citation>
    <scope>NUCLEOTIDE SEQUENCE [LARGE SCALE GENOMIC DNA]</scope>
    <source>
        <strain evidence="4">RSA 1356</strain>
    </source>
</reference>
<feature type="region of interest" description="Disordered" evidence="1">
    <location>
        <begin position="409"/>
        <end position="432"/>
    </location>
</feature>
<dbReference type="PANTHER" id="PTHR43245">
    <property type="entry name" value="BIFUNCTIONAL POLYMYXIN RESISTANCE PROTEIN ARNA"/>
    <property type="match status" value="1"/>
</dbReference>
<keyword evidence="4" id="KW-1185">Reference proteome</keyword>
<dbReference type="STRING" id="78915.A0A4P9XIC3"/>
<evidence type="ECO:0000259" key="2">
    <source>
        <dbReference type="Pfam" id="PF01370"/>
    </source>
</evidence>
<organism evidence="3 4">
    <name type="scientific">Thamnocephalis sphaerospora</name>
    <dbReference type="NCBI Taxonomy" id="78915"/>
    <lineage>
        <taxon>Eukaryota</taxon>
        <taxon>Fungi</taxon>
        <taxon>Fungi incertae sedis</taxon>
        <taxon>Zoopagomycota</taxon>
        <taxon>Zoopagomycotina</taxon>
        <taxon>Zoopagomycetes</taxon>
        <taxon>Zoopagales</taxon>
        <taxon>Sigmoideomycetaceae</taxon>
        <taxon>Thamnocephalis</taxon>
    </lineage>
</organism>
<name>A0A4P9XIC3_9FUNG</name>